<proteinExistence type="predicted"/>
<keyword evidence="1" id="KW-1133">Transmembrane helix</keyword>
<protein>
    <recommendedName>
        <fullName evidence="4">Ceramidase</fullName>
    </recommendedName>
</protein>
<dbReference type="AlphaFoldDB" id="A0AAN5ALV8"/>
<gene>
    <name evidence="2" type="ORF">PEDI_42510</name>
</gene>
<dbReference type="RefSeq" id="WP_338238832.1">
    <property type="nucleotide sequence ID" value="NZ_BQKE01000003.1"/>
</dbReference>
<organism evidence="2 3">
    <name type="scientific">Persicobacter diffluens</name>
    <dbReference type="NCBI Taxonomy" id="981"/>
    <lineage>
        <taxon>Bacteria</taxon>
        <taxon>Pseudomonadati</taxon>
        <taxon>Bacteroidota</taxon>
        <taxon>Cytophagia</taxon>
        <taxon>Cytophagales</taxon>
        <taxon>Persicobacteraceae</taxon>
        <taxon>Persicobacter</taxon>
    </lineage>
</organism>
<feature type="transmembrane region" description="Helical" evidence="1">
    <location>
        <begin position="128"/>
        <end position="146"/>
    </location>
</feature>
<evidence type="ECO:0000256" key="1">
    <source>
        <dbReference type="SAM" id="Phobius"/>
    </source>
</evidence>
<feature type="transmembrane region" description="Helical" evidence="1">
    <location>
        <begin position="68"/>
        <end position="89"/>
    </location>
</feature>
<feature type="transmembrane region" description="Helical" evidence="1">
    <location>
        <begin position="212"/>
        <end position="230"/>
    </location>
</feature>
<evidence type="ECO:0008006" key="4">
    <source>
        <dbReference type="Google" id="ProtNLM"/>
    </source>
</evidence>
<evidence type="ECO:0000313" key="2">
    <source>
        <dbReference type="EMBL" id="GJM63699.1"/>
    </source>
</evidence>
<keyword evidence="1" id="KW-0812">Transmembrane</keyword>
<reference evidence="2 3" key="1">
    <citation type="submission" date="2021-12" db="EMBL/GenBank/DDBJ databases">
        <title>Genome sequencing of bacteria with rrn-lacking chromosome and rrn-plasmid.</title>
        <authorList>
            <person name="Anda M."/>
            <person name="Iwasaki W."/>
        </authorList>
    </citation>
    <scope>NUCLEOTIDE SEQUENCE [LARGE SCALE GENOMIC DNA]</scope>
    <source>
        <strain evidence="2 3">NBRC 15940</strain>
    </source>
</reference>
<feature type="transmembrane region" description="Helical" evidence="1">
    <location>
        <begin position="95"/>
        <end position="116"/>
    </location>
</feature>
<feature type="transmembrane region" description="Helical" evidence="1">
    <location>
        <begin position="44"/>
        <end position="61"/>
    </location>
</feature>
<comment type="caution">
    <text evidence="2">The sequence shown here is derived from an EMBL/GenBank/DDBJ whole genome shotgun (WGS) entry which is preliminary data.</text>
</comment>
<feature type="transmembrane region" description="Helical" evidence="1">
    <location>
        <begin position="181"/>
        <end position="197"/>
    </location>
</feature>
<dbReference type="Proteomes" id="UP001310022">
    <property type="component" value="Unassembled WGS sequence"/>
</dbReference>
<feature type="transmembrane region" description="Helical" evidence="1">
    <location>
        <begin position="152"/>
        <end position="169"/>
    </location>
</feature>
<sequence>MFLFKFLFALIHAPLQLVDGQMPDEGPVYTETNLNDFIVEPMNTITAIIFVGIAIYWLMKVGGDFKRYAFMTVITVLLLIGGVGGTLYHAFRSSWYYMMMDYLPILIIGFFGAMYLMYKLFNSWKIPLAIGFIVSLIEIYVNNFIADPLSTNLSYLTMATLVLLPLIVFLRRTHFYHGRMVLYGLLCFIGAISMRFLDPNPERYFEPVGLHFMWHTFGAGACFFLFRYFFKIADIELEEGKQWEKWKKISERFQKQHKAN</sequence>
<evidence type="ECO:0000313" key="3">
    <source>
        <dbReference type="Proteomes" id="UP001310022"/>
    </source>
</evidence>
<keyword evidence="1" id="KW-0472">Membrane</keyword>
<dbReference type="EMBL" id="BQKE01000003">
    <property type="protein sequence ID" value="GJM63699.1"/>
    <property type="molecule type" value="Genomic_DNA"/>
</dbReference>
<name>A0AAN5ALV8_9BACT</name>
<accession>A0AAN5ALV8</accession>
<keyword evidence="3" id="KW-1185">Reference proteome</keyword>